<dbReference type="EMBL" id="QXFX01000770">
    <property type="protein sequence ID" value="KAE9104827.1"/>
    <property type="molecule type" value="Genomic_DNA"/>
</dbReference>
<dbReference type="OrthoDB" id="10270065at2759"/>
<keyword evidence="1" id="KW-0732">Signal</keyword>
<evidence type="ECO:0000313" key="14">
    <source>
        <dbReference type="Proteomes" id="UP000441208"/>
    </source>
</evidence>
<keyword evidence="11" id="KW-1185">Reference proteome</keyword>
<accession>A0A6A3XQI1</accession>
<reference evidence="10 11" key="1">
    <citation type="submission" date="2018-08" db="EMBL/GenBank/DDBJ databases">
        <title>Genomic investigation of the strawberry pathogen Phytophthora fragariae indicates pathogenicity is determined by transcriptional variation in three key races.</title>
        <authorList>
            <person name="Adams T.M."/>
            <person name="Armitage A.D."/>
            <person name="Sobczyk M.K."/>
            <person name="Bates H.J."/>
            <person name="Dunwell J.M."/>
            <person name="Nellist C.F."/>
            <person name="Harrison R.J."/>
        </authorList>
    </citation>
    <scope>NUCLEOTIDE SEQUENCE [LARGE SCALE GENOMIC DNA]</scope>
    <source>
        <strain evidence="9 12">A4</strain>
        <strain evidence="7 16">BC-23</strain>
        <strain evidence="8 11">NOV-27</strain>
        <strain evidence="6 13">NOV-5</strain>
        <strain evidence="5 14">NOV-71</strain>
        <strain evidence="2 10">NOV-9</strain>
        <strain evidence="4 17">ONT-3</strain>
        <strain evidence="3 15">SCRP245</strain>
    </source>
</reference>
<proteinExistence type="predicted"/>
<dbReference type="EMBL" id="QXGB01000710">
    <property type="protein sequence ID" value="KAE9206309.1"/>
    <property type="molecule type" value="Genomic_DNA"/>
</dbReference>
<evidence type="ECO:0000313" key="4">
    <source>
        <dbReference type="EMBL" id="KAE9104827.1"/>
    </source>
</evidence>
<evidence type="ECO:0000313" key="8">
    <source>
        <dbReference type="EMBL" id="KAE9206309.1"/>
    </source>
</evidence>
<evidence type="ECO:0000313" key="5">
    <source>
        <dbReference type="EMBL" id="KAE9107244.1"/>
    </source>
</evidence>
<organism evidence="8 11">
    <name type="scientific">Phytophthora fragariae</name>
    <dbReference type="NCBI Taxonomy" id="53985"/>
    <lineage>
        <taxon>Eukaryota</taxon>
        <taxon>Sar</taxon>
        <taxon>Stramenopiles</taxon>
        <taxon>Oomycota</taxon>
        <taxon>Peronosporomycetes</taxon>
        <taxon>Peronosporales</taxon>
        <taxon>Peronosporaceae</taxon>
        <taxon>Phytophthora</taxon>
    </lineage>
</organism>
<dbReference type="Proteomes" id="UP000437068">
    <property type="component" value="Unassembled WGS sequence"/>
</dbReference>
<feature type="signal peptide" evidence="1">
    <location>
        <begin position="1"/>
        <end position="26"/>
    </location>
</feature>
<sequence length="64" mass="7026">MCVSASSIRRPTALPFWFSLFPCALTENPPSINPGCIVSQWPSKPRNTCTMPRGTLDQQSAENS</sequence>
<name>A0A6A3XQI1_9STRA</name>
<evidence type="ECO:0000313" key="16">
    <source>
        <dbReference type="Proteomes" id="UP000476176"/>
    </source>
</evidence>
<evidence type="ECO:0000313" key="11">
    <source>
        <dbReference type="Proteomes" id="UP000433483"/>
    </source>
</evidence>
<dbReference type="Proteomes" id="UP000441208">
    <property type="component" value="Unassembled WGS sequence"/>
</dbReference>
<dbReference type="EMBL" id="QXGA01000654">
    <property type="protein sequence ID" value="KAE9142985.1"/>
    <property type="molecule type" value="Genomic_DNA"/>
</dbReference>
<dbReference type="EMBL" id="QXFZ01000711">
    <property type="protein sequence ID" value="KAE9107244.1"/>
    <property type="molecule type" value="Genomic_DNA"/>
</dbReference>
<dbReference type="Proteomes" id="UP000440732">
    <property type="component" value="Unassembled WGS sequence"/>
</dbReference>
<evidence type="ECO:0008006" key="18">
    <source>
        <dbReference type="Google" id="ProtNLM"/>
    </source>
</evidence>
<dbReference type="Proteomes" id="UP000476176">
    <property type="component" value="Unassembled WGS sequence"/>
</dbReference>
<evidence type="ECO:0000313" key="3">
    <source>
        <dbReference type="EMBL" id="KAE9005653.1"/>
    </source>
</evidence>
<dbReference type="Proteomes" id="UP000460718">
    <property type="component" value="Unassembled WGS sequence"/>
</dbReference>
<dbReference type="EMBL" id="QXGC01003817">
    <property type="protein sequence ID" value="KAE9172921.1"/>
    <property type="molecule type" value="Genomic_DNA"/>
</dbReference>
<dbReference type="EMBL" id="QXFW01000677">
    <property type="protein sequence ID" value="KAE9005653.1"/>
    <property type="molecule type" value="Genomic_DNA"/>
</dbReference>
<evidence type="ECO:0000313" key="9">
    <source>
        <dbReference type="EMBL" id="KAE9306300.1"/>
    </source>
</evidence>
<evidence type="ECO:0000313" key="13">
    <source>
        <dbReference type="Proteomes" id="UP000440732"/>
    </source>
</evidence>
<dbReference type="AlphaFoldDB" id="A0A6A3XQI1"/>
<protein>
    <recommendedName>
        <fullName evidence="18">Secreted protein</fullName>
    </recommendedName>
</protein>
<gene>
    <name evidence="9" type="ORF">PF001_g12191</name>
    <name evidence="7" type="ORF">PF004_g27128</name>
    <name evidence="8" type="ORF">PF005_g13056</name>
    <name evidence="6" type="ORF">PF006_g11950</name>
    <name evidence="5" type="ORF">PF007_g13107</name>
    <name evidence="2" type="ORF">PF009_g10650</name>
    <name evidence="4" type="ORF">PF010_g13235</name>
    <name evidence="3" type="ORF">PF011_g11943</name>
</gene>
<evidence type="ECO:0000256" key="1">
    <source>
        <dbReference type="SAM" id="SignalP"/>
    </source>
</evidence>
<dbReference type="EMBL" id="QXGF01000484">
    <property type="protein sequence ID" value="KAE8939504.1"/>
    <property type="molecule type" value="Genomic_DNA"/>
</dbReference>
<feature type="chain" id="PRO_5036380888" description="Secreted protein" evidence="1">
    <location>
        <begin position="27"/>
        <end position="64"/>
    </location>
</feature>
<dbReference type="Proteomes" id="UP000433483">
    <property type="component" value="Unassembled WGS sequence"/>
</dbReference>
<evidence type="ECO:0000313" key="15">
    <source>
        <dbReference type="Proteomes" id="UP000460718"/>
    </source>
</evidence>
<comment type="caution">
    <text evidence="8">The sequence shown here is derived from an EMBL/GenBank/DDBJ whole genome shotgun (WGS) entry which is preliminary data.</text>
</comment>
<evidence type="ECO:0000313" key="12">
    <source>
        <dbReference type="Proteomes" id="UP000437068"/>
    </source>
</evidence>
<evidence type="ECO:0000313" key="17">
    <source>
        <dbReference type="Proteomes" id="UP000488956"/>
    </source>
</evidence>
<evidence type="ECO:0000313" key="2">
    <source>
        <dbReference type="EMBL" id="KAE8939504.1"/>
    </source>
</evidence>
<dbReference type="EMBL" id="QXGE01000669">
    <property type="protein sequence ID" value="KAE9306300.1"/>
    <property type="molecule type" value="Genomic_DNA"/>
</dbReference>
<dbReference type="Proteomes" id="UP000429523">
    <property type="component" value="Unassembled WGS sequence"/>
</dbReference>
<evidence type="ECO:0000313" key="6">
    <source>
        <dbReference type="EMBL" id="KAE9142985.1"/>
    </source>
</evidence>
<evidence type="ECO:0000313" key="10">
    <source>
        <dbReference type="Proteomes" id="UP000429523"/>
    </source>
</evidence>
<evidence type="ECO:0000313" key="7">
    <source>
        <dbReference type="EMBL" id="KAE9172921.1"/>
    </source>
</evidence>
<dbReference type="Proteomes" id="UP000488956">
    <property type="component" value="Unassembled WGS sequence"/>
</dbReference>